<feature type="region of interest" description="Disordered" evidence="1">
    <location>
        <begin position="1"/>
        <end position="36"/>
    </location>
</feature>
<proteinExistence type="predicted"/>
<accession>A0A7J6CGI1</accession>
<comment type="caution">
    <text evidence="2">The sequence shown here is derived from an EMBL/GenBank/DDBJ whole genome shotgun (WGS) entry which is preliminary data.</text>
</comment>
<evidence type="ECO:0000313" key="2">
    <source>
        <dbReference type="EMBL" id="KAF4105705.1"/>
    </source>
</evidence>
<feature type="compositionally biased region" description="Basic and acidic residues" evidence="1">
    <location>
        <begin position="7"/>
        <end position="36"/>
    </location>
</feature>
<sequence>MFRICFHQKDEQSNEAAGKREKQNACEDREKKKADDRHQDLQVVLVAMTVVHCVVGLVRDKLQLREQSRDVSGTLRELRWRNRDAPITGLYEGEQFNNNQLCTT</sequence>
<organism evidence="2 3">
    <name type="scientific">Onychostoma macrolepis</name>
    <dbReference type="NCBI Taxonomy" id="369639"/>
    <lineage>
        <taxon>Eukaryota</taxon>
        <taxon>Metazoa</taxon>
        <taxon>Chordata</taxon>
        <taxon>Craniata</taxon>
        <taxon>Vertebrata</taxon>
        <taxon>Euteleostomi</taxon>
        <taxon>Actinopterygii</taxon>
        <taxon>Neopterygii</taxon>
        <taxon>Teleostei</taxon>
        <taxon>Ostariophysi</taxon>
        <taxon>Cypriniformes</taxon>
        <taxon>Cyprinidae</taxon>
        <taxon>Acrossocheilinae</taxon>
        <taxon>Onychostoma</taxon>
    </lineage>
</organism>
<protein>
    <submittedName>
        <fullName evidence="2">Uncharacterized protein</fullName>
    </submittedName>
</protein>
<evidence type="ECO:0000313" key="3">
    <source>
        <dbReference type="Proteomes" id="UP000579812"/>
    </source>
</evidence>
<reference evidence="2 3" key="1">
    <citation type="submission" date="2020-04" db="EMBL/GenBank/DDBJ databases">
        <title>Chromosome-level genome assembly of a cyprinid fish Onychostoma macrolepis by integration of Nanopore Sequencing, Bionano and Hi-C technology.</title>
        <authorList>
            <person name="Wang D."/>
        </authorList>
    </citation>
    <scope>NUCLEOTIDE SEQUENCE [LARGE SCALE GENOMIC DNA]</scope>
    <source>
        <strain evidence="2">SWU-2019</strain>
        <tissue evidence="2">Muscle</tissue>
    </source>
</reference>
<gene>
    <name evidence="2" type="ORF">G5714_013367</name>
</gene>
<dbReference type="Proteomes" id="UP000579812">
    <property type="component" value="Unassembled WGS sequence"/>
</dbReference>
<dbReference type="AlphaFoldDB" id="A0A7J6CGI1"/>
<keyword evidence="3" id="KW-1185">Reference proteome</keyword>
<dbReference type="EMBL" id="JAAMOB010000013">
    <property type="protein sequence ID" value="KAF4105705.1"/>
    <property type="molecule type" value="Genomic_DNA"/>
</dbReference>
<name>A0A7J6CGI1_9TELE</name>
<evidence type="ECO:0000256" key="1">
    <source>
        <dbReference type="SAM" id="MobiDB-lite"/>
    </source>
</evidence>